<evidence type="ECO:0000313" key="7">
    <source>
        <dbReference type="EMBL" id="AJZ60725.1"/>
    </source>
</evidence>
<dbReference type="GeneID" id="66516662"/>
<keyword evidence="3" id="KW-0804">Transcription</keyword>
<proteinExistence type="predicted"/>
<keyword evidence="2" id="KW-0238">DNA-binding</keyword>
<name>A0AAJ4CJI8_9BURK</name>
<dbReference type="SUPFAM" id="SSF55781">
    <property type="entry name" value="GAF domain-like"/>
    <property type="match status" value="1"/>
</dbReference>
<dbReference type="InterPro" id="IPR014757">
    <property type="entry name" value="Tscrpt_reg_IclR_C"/>
</dbReference>
<dbReference type="Proteomes" id="UP001246473">
    <property type="component" value="Unassembled WGS sequence"/>
</dbReference>
<evidence type="ECO:0000256" key="1">
    <source>
        <dbReference type="ARBA" id="ARBA00023015"/>
    </source>
</evidence>
<dbReference type="InterPro" id="IPR005471">
    <property type="entry name" value="Tscrpt_reg_IclR_N"/>
</dbReference>
<dbReference type="EMBL" id="JANSLM010000001">
    <property type="protein sequence ID" value="MDT8836118.1"/>
    <property type="molecule type" value="Genomic_DNA"/>
</dbReference>
<dbReference type="PROSITE" id="PS51077">
    <property type="entry name" value="HTH_ICLR"/>
    <property type="match status" value="1"/>
</dbReference>
<feature type="region of interest" description="Disordered" evidence="4">
    <location>
        <begin position="1"/>
        <end position="42"/>
    </location>
</feature>
<dbReference type="Proteomes" id="UP000032614">
    <property type="component" value="Chromosome 1"/>
</dbReference>
<feature type="domain" description="HTH iclR-type" evidence="5">
    <location>
        <begin position="42"/>
        <end position="110"/>
    </location>
</feature>
<feature type="compositionally biased region" description="Low complexity" evidence="4">
    <location>
        <begin position="7"/>
        <end position="30"/>
    </location>
</feature>
<dbReference type="GO" id="GO:0045892">
    <property type="term" value="P:negative regulation of DNA-templated transcription"/>
    <property type="evidence" value="ECO:0007669"/>
    <property type="project" value="TreeGrafter"/>
</dbReference>
<protein>
    <submittedName>
        <fullName evidence="8">IclR family transcriptional regulator</fullName>
    </submittedName>
    <submittedName>
        <fullName evidence="7">IclR helix-turn-helix domain protein</fullName>
    </submittedName>
</protein>
<dbReference type="InterPro" id="IPR036390">
    <property type="entry name" value="WH_DNA-bd_sf"/>
</dbReference>
<dbReference type="AlphaFoldDB" id="A0AAJ4CJI8"/>
<accession>A0AAJ4CJI8</accession>
<dbReference type="Gene3D" id="1.10.10.10">
    <property type="entry name" value="Winged helix-like DNA-binding domain superfamily/Winged helix DNA-binding domain"/>
    <property type="match status" value="1"/>
</dbReference>
<reference evidence="7 9" key="1">
    <citation type="journal article" date="2015" name="Genome Announc.">
        <title>Complete genome sequences for 59 burkholderia isolates, both pathogenic and near neighbor.</title>
        <authorList>
            <person name="Johnson S.L."/>
            <person name="Bishop-Lilly K.A."/>
            <person name="Ladner J.T."/>
            <person name="Daligault H.E."/>
            <person name="Davenport K.W."/>
            <person name="Jaissle J."/>
            <person name="Frey K.G."/>
            <person name="Koroleva G.I."/>
            <person name="Bruce D.C."/>
            <person name="Coyne S.R."/>
            <person name="Broomall S.M."/>
            <person name="Li P.E."/>
            <person name="Teshima H."/>
            <person name="Gibbons H.S."/>
            <person name="Palacios G.F."/>
            <person name="Rosenzweig C.N."/>
            <person name="Redden C.L."/>
            <person name="Xu Y."/>
            <person name="Minogue T.D."/>
            <person name="Chain P.S."/>
        </authorList>
    </citation>
    <scope>NUCLEOTIDE SEQUENCE [LARGE SCALE GENOMIC DNA]</scope>
    <source>
        <strain evidence="7 9">ATCC BAA-463</strain>
    </source>
</reference>
<dbReference type="InterPro" id="IPR050707">
    <property type="entry name" value="HTH_MetabolicPath_Reg"/>
</dbReference>
<dbReference type="GO" id="GO:0003700">
    <property type="term" value="F:DNA-binding transcription factor activity"/>
    <property type="evidence" value="ECO:0007669"/>
    <property type="project" value="TreeGrafter"/>
</dbReference>
<dbReference type="PANTHER" id="PTHR30136:SF24">
    <property type="entry name" value="HTH-TYPE TRANSCRIPTIONAL REPRESSOR ALLR"/>
    <property type="match status" value="1"/>
</dbReference>
<reference evidence="8" key="2">
    <citation type="submission" date="2022-08" db="EMBL/GenBank/DDBJ databases">
        <authorList>
            <person name="Kim S.-J."/>
        </authorList>
    </citation>
    <scope>NUCLEOTIDE SEQUENCE</scope>
    <source>
        <strain evidence="8">KJ</strain>
    </source>
</reference>
<dbReference type="InterPro" id="IPR029016">
    <property type="entry name" value="GAF-like_dom_sf"/>
</dbReference>
<dbReference type="Gene3D" id="3.30.450.40">
    <property type="match status" value="1"/>
</dbReference>
<dbReference type="GO" id="GO:0003677">
    <property type="term" value="F:DNA binding"/>
    <property type="evidence" value="ECO:0007669"/>
    <property type="project" value="UniProtKB-KW"/>
</dbReference>
<dbReference type="RefSeq" id="WP_081833264.1">
    <property type="nucleotide sequence ID" value="NZ_CADFGE010000022.1"/>
</dbReference>
<dbReference type="InterPro" id="IPR036388">
    <property type="entry name" value="WH-like_DNA-bd_sf"/>
</dbReference>
<evidence type="ECO:0000259" key="5">
    <source>
        <dbReference type="PROSITE" id="PS51077"/>
    </source>
</evidence>
<dbReference type="SUPFAM" id="SSF46785">
    <property type="entry name" value="Winged helix' DNA-binding domain"/>
    <property type="match status" value="1"/>
</dbReference>
<dbReference type="Pfam" id="PF09339">
    <property type="entry name" value="HTH_IclR"/>
    <property type="match status" value="1"/>
</dbReference>
<dbReference type="PROSITE" id="PS51078">
    <property type="entry name" value="ICLR_ED"/>
    <property type="match status" value="1"/>
</dbReference>
<dbReference type="KEGG" id="bfn:OI25_2706"/>
<organism evidence="8 10">
    <name type="scientific">Paraburkholderia fungorum</name>
    <dbReference type="NCBI Taxonomy" id="134537"/>
    <lineage>
        <taxon>Bacteria</taxon>
        <taxon>Pseudomonadati</taxon>
        <taxon>Pseudomonadota</taxon>
        <taxon>Betaproteobacteria</taxon>
        <taxon>Burkholderiales</taxon>
        <taxon>Burkholderiaceae</taxon>
        <taxon>Paraburkholderia</taxon>
    </lineage>
</organism>
<dbReference type="Pfam" id="PF01614">
    <property type="entry name" value="IclR_C"/>
    <property type="match status" value="1"/>
</dbReference>
<feature type="domain" description="IclR-ED" evidence="6">
    <location>
        <begin position="104"/>
        <end position="286"/>
    </location>
</feature>
<dbReference type="PANTHER" id="PTHR30136">
    <property type="entry name" value="HELIX-TURN-HELIX TRANSCRIPTIONAL REGULATOR, ICLR FAMILY"/>
    <property type="match status" value="1"/>
</dbReference>
<sequence length="295" mass="31449">MARTSRPSASEAVPAAVPAAATAGTATQAASREESAAPRTRTSAIDRAVQILDALQQANRPATAYEVARMVGAPLSTVYSIINDLVEKNLLARRMDGTIWLGSRLYGYGLTYASSLDYLAVAHEEMQRLSAEVEETVQVCGLEDGMMVVQQMAEGPGHFRVTSRVGSRVPLNWTASGRLLVGHLPDAERVAFFAQHAQSSPTGRAETRPQVLAQIAREALEARLSIQIGESDASVACLAAPVLDNTGACVFTISIVMPEAKAALGTERFAQAVQAVAARIEARLGWRHRDQEPAA</sequence>
<evidence type="ECO:0000259" key="6">
    <source>
        <dbReference type="PROSITE" id="PS51078"/>
    </source>
</evidence>
<evidence type="ECO:0000256" key="3">
    <source>
        <dbReference type="ARBA" id="ARBA00023163"/>
    </source>
</evidence>
<dbReference type="EMBL" id="CP010026">
    <property type="protein sequence ID" value="AJZ60725.1"/>
    <property type="molecule type" value="Genomic_DNA"/>
</dbReference>
<evidence type="ECO:0000256" key="4">
    <source>
        <dbReference type="SAM" id="MobiDB-lite"/>
    </source>
</evidence>
<dbReference type="SMART" id="SM00346">
    <property type="entry name" value="HTH_ICLR"/>
    <property type="match status" value="1"/>
</dbReference>
<evidence type="ECO:0000313" key="8">
    <source>
        <dbReference type="EMBL" id="MDT8836118.1"/>
    </source>
</evidence>
<evidence type="ECO:0000256" key="2">
    <source>
        <dbReference type="ARBA" id="ARBA00023125"/>
    </source>
</evidence>
<evidence type="ECO:0000313" key="9">
    <source>
        <dbReference type="Proteomes" id="UP000032614"/>
    </source>
</evidence>
<evidence type="ECO:0000313" key="10">
    <source>
        <dbReference type="Proteomes" id="UP001246473"/>
    </source>
</evidence>
<keyword evidence="1" id="KW-0805">Transcription regulation</keyword>
<gene>
    <name evidence="7" type="ORF">OI25_2706</name>
    <name evidence="8" type="ORF">ParKJ_01670</name>
</gene>